<sequence length="534" mass="58505">MQSLVNTSRLYSINKQLNMDQRPRKVCSFFLNNQCKKGTSCTFLHQAGPPNPESIIEQAPSVRRDFSQTPCRNGANCTFQKCKFSHPGQVIGGGVMPGADIVSPGANYGGGAGSIAVCRNIAKYGQCTFQGCRFFHPQPGPQPGPLPGPSPGPRPGPIAFVPDPTQFCCSKKGCQPQACQLAHWIETQLEIDLKTSVLQSPGDINILASELHMQQLILAIEIQNTYHIVAIDMASGNKITFQRGVPNKPIDIVSMDTNPMIQDQASLIVFFEEPNPQNDNKPATTYAFINNLDARQAAHLLGRATLIKRSTQNPDVFYTFEQIEDSFKAWKVDRTNSAATCTQTITSSSLAAPTHPGGGAMMSPICFAKADYNMILLQTSEGMFYGGPQADVLKMQQIPNMLGNLSEMFVGKQHIAICYDNKAKLLEIGQNFHLKKAKMIVFPQGHLVQSFDFVDNSSTWVAVSNLGEVRFGSLSNLQAPYGVLQIHQFGNGQFFDITLLHEANKYLIGEGNPAHLIFIDKVGLMKVLRLALPK</sequence>
<evidence type="ECO:0000256" key="4">
    <source>
        <dbReference type="PROSITE-ProRule" id="PRU00723"/>
    </source>
</evidence>
<dbReference type="Gene3D" id="4.10.1000.10">
    <property type="entry name" value="Zinc finger, CCCH-type"/>
    <property type="match status" value="1"/>
</dbReference>
<feature type="zinc finger region" description="C3H1-type" evidence="4">
    <location>
        <begin position="112"/>
        <end position="139"/>
    </location>
</feature>
<gene>
    <name evidence="6" type="ORF">FGO68_gene17661</name>
</gene>
<reference evidence="6" key="1">
    <citation type="submission" date="2019-06" db="EMBL/GenBank/DDBJ databases">
        <authorList>
            <person name="Zheng W."/>
        </authorList>
    </citation>
    <scope>NUCLEOTIDE SEQUENCE</scope>
    <source>
        <strain evidence="6">QDHG01</strain>
    </source>
</reference>
<evidence type="ECO:0000313" key="7">
    <source>
        <dbReference type="Proteomes" id="UP000785679"/>
    </source>
</evidence>
<feature type="domain" description="C3H1-type" evidence="5">
    <location>
        <begin position="21"/>
        <end position="48"/>
    </location>
</feature>
<evidence type="ECO:0000256" key="2">
    <source>
        <dbReference type="ARBA" id="ARBA00022771"/>
    </source>
</evidence>
<organism evidence="6 7">
    <name type="scientific">Halteria grandinella</name>
    <dbReference type="NCBI Taxonomy" id="5974"/>
    <lineage>
        <taxon>Eukaryota</taxon>
        <taxon>Sar</taxon>
        <taxon>Alveolata</taxon>
        <taxon>Ciliophora</taxon>
        <taxon>Intramacronucleata</taxon>
        <taxon>Spirotrichea</taxon>
        <taxon>Stichotrichia</taxon>
        <taxon>Sporadotrichida</taxon>
        <taxon>Halteriidae</taxon>
        <taxon>Halteria</taxon>
    </lineage>
</organism>
<dbReference type="AlphaFoldDB" id="A0A8J8T343"/>
<keyword evidence="1 4" id="KW-0479">Metal-binding</keyword>
<proteinExistence type="predicted"/>
<evidence type="ECO:0000256" key="1">
    <source>
        <dbReference type="ARBA" id="ARBA00022723"/>
    </source>
</evidence>
<keyword evidence="3 4" id="KW-0862">Zinc</keyword>
<dbReference type="OrthoDB" id="250836at2759"/>
<dbReference type="EMBL" id="RRYP01008394">
    <property type="protein sequence ID" value="TNV79806.1"/>
    <property type="molecule type" value="Genomic_DNA"/>
</dbReference>
<dbReference type="GO" id="GO:0008270">
    <property type="term" value="F:zinc ion binding"/>
    <property type="evidence" value="ECO:0007669"/>
    <property type="project" value="UniProtKB-KW"/>
</dbReference>
<comment type="caution">
    <text evidence="6">The sequence shown here is derived from an EMBL/GenBank/DDBJ whole genome shotgun (WGS) entry which is preliminary data.</text>
</comment>
<dbReference type="SUPFAM" id="SSF90229">
    <property type="entry name" value="CCCH zinc finger"/>
    <property type="match status" value="1"/>
</dbReference>
<keyword evidence="7" id="KW-1185">Reference proteome</keyword>
<feature type="domain" description="C3H1-type" evidence="5">
    <location>
        <begin position="112"/>
        <end position="139"/>
    </location>
</feature>
<protein>
    <recommendedName>
        <fullName evidence="5">C3H1-type domain-containing protein</fullName>
    </recommendedName>
</protein>
<evidence type="ECO:0000256" key="3">
    <source>
        <dbReference type="ARBA" id="ARBA00022833"/>
    </source>
</evidence>
<feature type="zinc finger region" description="C3H1-type" evidence="4">
    <location>
        <begin position="21"/>
        <end position="48"/>
    </location>
</feature>
<dbReference type="Proteomes" id="UP000785679">
    <property type="component" value="Unassembled WGS sequence"/>
</dbReference>
<dbReference type="InterPro" id="IPR036855">
    <property type="entry name" value="Znf_CCCH_sf"/>
</dbReference>
<evidence type="ECO:0000313" key="6">
    <source>
        <dbReference type="EMBL" id="TNV79806.1"/>
    </source>
</evidence>
<dbReference type="SMART" id="SM00356">
    <property type="entry name" value="ZnF_C3H1"/>
    <property type="match status" value="3"/>
</dbReference>
<accession>A0A8J8T343</accession>
<name>A0A8J8T343_HALGN</name>
<keyword evidence="2 4" id="KW-0863">Zinc-finger</keyword>
<evidence type="ECO:0000259" key="5">
    <source>
        <dbReference type="PROSITE" id="PS50103"/>
    </source>
</evidence>
<dbReference type="PROSITE" id="PS50103">
    <property type="entry name" value="ZF_C3H1"/>
    <property type="match status" value="2"/>
</dbReference>
<dbReference type="InterPro" id="IPR000571">
    <property type="entry name" value="Znf_CCCH"/>
</dbReference>